<evidence type="ECO:0000256" key="2">
    <source>
        <dbReference type="ARBA" id="ARBA00022475"/>
    </source>
</evidence>
<evidence type="ECO:0000256" key="1">
    <source>
        <dbReference type="ARBA" id="ARBA00004651"/>
    </source>
</evidence>
<proteinExistence type="predicted"/>
<keyword evidence="5 6" id="KW-0472">Membrane</keyword>
<protein>
    <submittedName>
        <fullName evidence="7">ABC transporter permease</fullName>
    </submittedName>
</protein>
<keyword evidence="2" id="KW-1003">Cell membrane</keyword>
<evidence type="ECO:0000256" key="5">
    <source>
        <dbReference type="ARBA" id="ARBA00023136"/>
    </source>
</evidence>
<dbReference type="Pfam" id="PF02653">
    <property type="entry name" value="BPD_transp_2"/>
    <property type="match status" value="1"/>
</dbReference>
<name>A0A9D2FU25_9FIRM</name>
<feature type="transmembrane region" description="Helical" evidence="6">
    <location>
        <begin position="296"/>
        <end position="316"/>
    </location>
</feature>
<comment type="caution">
    <text evidence="7">The sequence shown here is derived from an EMBL/GenBank/DDBJ whole genome shotgun (WGS) entry which is preliminary data.</text>
</comment>
<evidence type="ECO:0000256" key="6">
    <source>
        <dbReference type="SAM" id="Phobius"/>
    </source>
</evidence>
<evidence type="ECO:0000313" key="7">
    <source>
        <dbReference type="EMBL" id="HIZ66797.1"/>
    </source>
</evidence>
<evidence type="ECO:0000256" key="4">
    <source>
        <dbReference type="ARBA" id="ARBA00022989"/>
    </source>
</evidence>
<comment type="subcellular location">
    <subcellularLocation>
        <location evidence="1">Cell membrane</location>
        <topology evidence="1">Multi-pass membrane protein</topology>
    </subcellularLocation>
</comment>
<accession>A0A9D2FU25</accession>
<feature type="transmembrane region" description="Helical" evidence="6">
    <location>
        <begin position="255"/>
        <end position="275"/>
    </location>
</feature>
<dbReference type="PANTHER" id="PTHR47089:SF1">
    <property type="entry name" value="GUANOSINE ABC TRANSPORTER PERMEASE PROTEIN NUPP"/>
    <property type="match status" value="1"/>
</dbReference>
<feature type="transmembrane region" description="Helical" evidence="6">
    <location>
        <begin position="94"/>
        <end position="115"/>
    </location>
</feature>
<gene>
    <name evidence="7" type="ORF">H9809_13025</name>
</gene>
<dbReference type="EMBL" id="DXBG01000304">
    <property type="protein sequence ID" value="HIZ66797.1"/>
    <property type="molecule type" value="Genomic_DNA"/>
</dbReference>
<dbReference type="PANTHER" id="PTHR47089">
    <property type="entry name" value="ABC TRANSPORTER, PERMEASE PROTEIN"/>
    <property type="match status" value="1"/>
</dbReference>
<keyword evidence="4 6" id="KW-1133">Transmembrane helix</keyword>
<dbReference type="GO" id="GO:0022857">
    <property type="term" value="F:transmembrane transporter activity"/>
    <property type="evidence" value="ECO:0007669"/>
    <property type="project" value="InterPro"/>
</dbReference>
<feature type="transmembrane region" description="Helical" evidence="6">
    <location>
        <begin position="122"/>
        <end position="145"/>
    </location>
</feature>
<reference evidence="7" key="2">
    <citation type="submission" date="2021-04" db="EMBL/GenBank/DDBJ databases">
        <authorList>
            <person name="Gilroy R."/>
        </authorList>
    </citation>
    <scope>NUCLEOTIDE SEQUENCE</scope>
    <source>
        <strain evidence="7">1068</strain>
    </source>
</reference>
<feature type="transmembrane region" description="Helical" evidence="6">
    <location>
        <begin position="20"/>
        <end position="43"/>
    </location>
</feature>
<dbReference type="Proteomes" id="UP000824056">
    <property type="component" value="Unassembled WGS sequence"/>
</dbReference>
<dbReference type="GO" id="GO:0005886">
    <property type="term" value="C:plasma membrane"/>
    <property type="evidence" value="ECO:0007669"/>
    <property type="project" value="UniProtKB-SubCell"/>
</dbReference>
<keyword evidence="3 6" id="KW-0812">Transmembrane</keyword>
<dbReference type="InterPro" id="IPR001851">
    <property type="entry name" value="ABC_transp_permease"/>
</dbReference>
<sequence>MNTKREKKGFLEAPGVQTVTASLICIILGLLVGYIVLLCINPGESWRAMSAILKNFFYFPRPEVALEYFGSTLAKTAPLLMCSLSILFAYKVGLFNIGASGQYAVGAGFALYLALAYQMPWYVCIMAAMAAGGILGGIAGVLKAYLNVNEVIAGIMLNWISLYSVNMLLTNVKESSTSYTMALKTNAPKGLLPSLGLDRLFSGNRYVTIAIPLAVIIAVLVWFIMGKTKLGYELKGTGLNKNAAKYAGMKEKRNMILTMVMAGCLSGLGAAFLYLSGIEQWSCAQTAVPAMGFNGIASAFLGGLNPIGSIFSAFFIQHITSGGSYVDKMIYCAQISDLISAIIIYFCGFVLFFKYCMNRKGKK</sequence>
<reference evidence="7" key="1">
    <citation type="journal article" date="2021" name="PeerJ">
        <title>Extensive microbial diversity within the chicken gut microbiome revealed by metagenomics and culture.</title>
        <authorList>
            <person name="Gilroy R."/>
            <person name="Ravi A."/>
            <person name="Getino M."/>
            <person name="Pursley I."/>
            <person name="Horton D.L."/>
            <person name="Alikhan N.F."/>
            <person name="Baker D."/>
            <person name="Gharbi K."/>
            <person name="Hall N."/>
            <person name="Watson M."/>
            <person name="Adriaenssens E.M."/>
            <person name="Foster-Nyarko E."/>
            <person name="Jarju S."/>
            <person name="Secka A."/>
            <person name="Antonio M."/>
            <person name="Oren A."/>
            <person name="Chaudhuri R.R."/>
            <person name="La Ragione R."/>
            <person name="Hildebrand F."/>
            <person name="Pallen M.J."/>
        </authorList>
    </citation>
    <scope>NUCLEOTIDE SEQUENCE</scope>
    <source>
        <strain evidence="7">1068</strain>
    </source>
</reference>
<dbReference type="AlphaFoldDB" id="A0A9D2FU25"/>
<organism evidence="7 8">
    <name type="scientific">Candidatus Blautia pullicola</name>
    <dbReference type="NCBI Taxonomy" id="2838498"/>
    <lineage>
        <taxon>Bacteria</taxon>
        <taxon>Bacillati</taxon>
        <taxon>Bacillota</taxon>
        <taxon>Clostridia</taxon>
        <taxon>Lachnospirales</taxon>
        <taxon>Lachnospiraceae</taxon>
        <taxon>Blautia</taxon>
    </lineage>
</organism>
<feature type="transmembrane region" description="Helical" evidence="6">
    <location>
        <begin position="206"/>
        <end position="225"/>
    </location>
</feature>
<dbReference type="CDD" id="cd06580">
    <property type="entry name" value="TM_PBP1_transp_TpRbsC_like"/>
    <property type="match status" value="1"/>
</dbReference>
<evidence type="ECO:0000313" key="8">
    <source>
        <dbReference type="Proteomes" id="UP000824056"/>
    </source>
</evidence>
<evidence type="ECO:0000256" key="3">
    <source>
        <dbReference type="ARBA" id="ARBA00022692"/>
    </source>
</evidence>
<feature type="transmembrane region" description="Helical" evidence="6">
    <location>
        <begin position="151"/>
        <end position="169"/>
    </location>
</feature>
<feature type="transmembrane region" description="Helical" evidence="6">
    <location>
        <begin position="328"/>
        <end position="353"/>
    </location>
</feature>